<keyword evidence="2" id="KW-0805">Transcription regulation</keyword>
<dbReference type="GO" id="GO:0000160">
    <property type="term" value="P:phosphorelay signal transduction system"/>
    <property type="evidence" value="ECO:0007669"/>
    <property type="project" value="InterPro"/>
</dbReference>
<dbReference type="InterPro" id="IPR058245">
    <property type="entry name" value="NreC/VraR/RcsB-like_REC"/>
</dbReference>
<dbReference type="SUPFAM" id="SSF46894">
    <property type="entry name" value="C-terminal effector domain of the bipartite response regulators"/>
    <property type="match status" value="1"/>
</dbReference>
<dbReference type="PROSITE" id="PS50110">
    <property type="entry name" value="RESPONSE_REGULATORY"/>
    <property type="match status" value="1"/>
</dbReference>
<accession>A0A222VSC2</accession>
<dbReference type="KEGG" id="pmad:BAY61_19500"/>
<organism evidence="5 6">
    <name type="scientific">Prauserella marina</name>
    <dbReference type="NCBI Taxonomy" id="530584"/>
    <lineage>
        <taxon>Bacteria</taxon>
        <taxon>Bacillati</taxon>
        <taxon>Actinomycetota</taxon>
        <taxon>Actinomycetes</taxon>
        <taxon>Pseudonocardiales</taxon>
        <taxon>Pseudonocardiaceae</taxon>
        <taxon>Prauserella</taxon>
    </lineage>
</organism>
<evidence type="ECO:0000256" key="1">
    <source>
        <dbReference type="ARBA" id="ARBA00022553"/>
    </source>
</evidence>
<dbReference type="CDD" id="cd17535">
    <property type="entry name" value="REC_NarL-like"/>
    <property type="match status" value="1"/>
</dbReference>
<dbReference type="PRINTS" id="PR00038">
    <property type="entry name" value="HTHLUXR"/>
</dbReference>
<dbReference type="InterPro" id="IPR011006">
    <property type="entry name" value="CheY-like_superfamily"/>
</dbReference>
<dbReference type="RefSeq" id="WP_091808209.1">
    <property type="nucleotide sequence ID" value="NZ_CP016353.1"/>
</dbReference>
<evidence type="ECO:0000256" key="3">
    <source>
        <dbReference type="ARBA" id="ARBA00023125"/>
    </source>
</evidence>
<gene>
    <name evidence="5" type="ORF">SAMN05421630_109148</name>
</gene>
<dbReference type="CDD" id="cd06170">
    <property type="entry name" value="LuxR_C_like"/>
    <property type="match status" value="1"/>
</dbReference>
<dbReference type="Pfam" id="PF00196">
    <property type="entry name" value="GerE"/>
    <property type="match status" value="1"/>
</dbReference>
<dbReference type="EMBL" id="FMZE01000009">
    <property type="protein sequence ID" value="SDD50721.1"/>
    <property type="molecule type" value="Genomic_DNA"/>
</dbReference>
<dbReference type="InterPro" id="IPR039420">
    <property type="entry name" value="WalR-like"/>
</dbReference>
<evidence type="ECO:0000256" key="2">
    <source>
        <dbReference type="ARBA" id="ARBA00023015"/>
    </source>
</evidence>
<dbReference type="Proteomes" id="UP000199494">
    <property type="component" value="Unassembled WGS sequence"/>
</dbReference>
<dbReference type="Gene3D" id="1.10.10.10">
    <property type="entry name" value="Winged helix-like DNA-binding domain superfamily/Winged helix DNA-binding domain"/>
    <property type="match status" value="1"/>
</dbReference>
<dbReference type="InterPro" id="IPR036388">
    <property type="entry name" value="WH-like_DNA-bd_sf"/>
</dbReference>
<dbReference type="PANTHER" id="PTHR43214">
    <property type="entry name" value="TWO-COMPONENT RESPONSE REGULATOR"/>
    <property type="match status" value="1"/>
</dbReference>
<dbReference type="SMART" id="SM00421">
    <property type="entry name" value="HTH_LUXR"/>
    <property type="match status" value="1"/>
</dbReference>
<evidence type="ECO:0000313" key="6">
    <source>
        <dbReference type="Proteomes" id="UP000199494"/>
    </source>
</evidence>
<dbReference type="SMART" id="SM00448">
    <property type="entry name" value="REC"/>
    <property type="match status" value="1"/>
</dbReference>
<proteinExistence type="predicted"/>
<dbReference type="STRING" id="530584.SAMN05421630_109148"/>
<keyword evidence="4" id="KW-0804">Transcription</keyword>
<evidence type="ECO:0000256" key="4">
    <source>
        <dbReference type="ARBA" id="ARBA00023163"/>
    </source>
</evidence>
<sequence length="231" mass="25148">MTVSKVLVVDEQPLIRFAVRALLTESGCSVAEVRDLRSVLRQPDGPGADLVVTDIAERGQSAGLRLCHHVKKEWRTRVLVFSADASPPAIAAVLNAGADSFVHKSVSPERFTEAVGRTIAGDRQWLLGNSVEQPVPELSVAGAGLTDREKEVLGLMLQRRSNDEIAQELFLAVQTVKNYASRVLRKIGFPNRRALFAAVRPQAGANVIPFARVPQDNAVLGVPEHPMVRYS</sequence>
<keyword evidence="3 5" id="KW-0238">DNA-binding</keyword>
<keyword evidence="1" id="KW-0597">Phosphoprotein</keyword>
<dbReference type="SUPFAM" id="SSF52172">
    <property type="entry name" value="CheY-like"/>
    <property type="match status" value="1"/>
</dbReference>
<dbReference type="OrthoDB" id="4149818at2"/>
<dbReference type="PROSITE" id="PS50043">
    <property type="entry name" value="HTH_LUXR_2"/>
    <property type="match status" value="1"/>
</dbReference>
<dbReference type="Pfam" id="PF00072">
    <property type="entry name" value="Response_reg"/>
    <property type="match status" value="1"/>
</dbReference>
<dbReference type="GO" id="GO:0003677">
    <property type="term" value="F:DNA binding"/>
    <property type="evidence" value="ECO:0007669"/>
    <property type="project" value="UniProtKB-KW"/>
</dbReference>
<dbReference type="PANTHER" id="PTHR43214:SF41">
    <property type="entry name" value="NITRATE_NITRITE RESPONSE REGULATOR PROTEIN NARP"/>
    <property type="match status" value="1"/>
</dbReference>
<dbReference type="InterPro" id="IPR000792">
    <property type="entry name" value="Tscrpt_reg_LuxR_C"/>
</dbReference>
<evidence type="ECO:0000313" key="5">
    <source>
        <dbReference type="EMBL" id="SDD50721.1"/>
    </source>
</evidence>
<dbReference type="Gene3D" id="3.40.50.2300">
    <property type="match status" value="1"/>
</dbReference>
<name>A0A222VSC2_9PSEU</name>
<dbReference type="InterPro" id="IPR016032">
    <property type="entry name" value="Sig_transdc_resp-reg_C-effctor"/>
</dbReference>
<keyword evidence="6" id="KW-1185">Reference proteome</keyword>
<dbReference type="AlphaFoldDB" id="A0A222VSC2"/>
<reference evidence="5 6" key="1">
    <citation type="submission" date="2016-10" db="EMBL/GenBank/DDBJ databases">
        <authorList>
            <person name="de Groot N.N."/>
        </authorList>
    </citation>
    <scope>NUCLEOTIDE SEQUENCE [LARGE SCALE GENOMIC DNA]</scope>
    <source>
        <strain evidence="5 6">CGMCC 4.5506</strain>
    </source>
</reference>
<protein>
    <submittedName>
        <fullName evidence="5">DNA-binding response regulator, NarL/FixJ family, contains REC and HTH domains</fullName>
    </submittedName>
</protein>
<dbReference type="GO" id="GO:0006355">
    <property type="term" value="P:regulation of DNA-templated transcription"/>
    <property type="evidence" value="ECO:0007669"/>
    <property type="project" value="InterPro"/>
</dbReference>
<dbReference type="InterPro" id="IPR001789">
    <property type="entry name" value="Sig_transdc_resp-reg_receiver"/>
</dbReference>